<dbReference type="PANTHER" id="PTHR33875">
    <property type="entry name" value="OS09G0542200 PROTEIN"/>
    <property type="match status" value="1"/>
</dbReference>
<dbReference type="AlphaFoldDB" id="A0A7S1FB44"/>
<dbReference type="InterPro" id="IPR036249">
    <property type="entry name" value="Thioredoxin-like_sf"/>
</dbReference>
<sequence>MPVPSRPLGHRLGDVTAQIEIEAFLDFCCPFCRKHWNCFVLEVLPLYKDRGLNYRHYNVAQPWHAQSSYMHEAALAVEEVDADKYTAFATALFAAQEQFFDDAVWDKSRATIYQELCTLAASVGVDAEAVAAKLARKVVEGSHNTGNDVTQALKFYTKFHRTRGMHVTPTVMVNGVVEDSISSGWTVEQWTGYLDALLPSAP</sequence>
<name>A0A7S1FB44_NOCSC</name>
<dbReference type="InterPro" id="IPR012336">
    <property type="entry name" value="Thioredoxin-like_fold"/>
</dbReference>
<dbReference type="Gene3D" id="3.40.30.10">
    <property type="entry name" value="Glutaredoxin"/>
    <property type="match status" value="1"/>
</dbReference>
<dbReference type="Pfam" id="PF13462">
    <property type="entry name" value="Thioredoxin_4"/>
    <property type="match status" value="1"/>
</dbReference>
<organism evidence="2">
    <name type="scientific">Noctiluca scintillans</name>
    <name type="common">Sea sparkle</name>
    <name type="synonym">Red tide dinoflagellate</name>
    <dbReference type="NCBI Taxonomy" id="2966"/>
    <lineage>
        <taxon>Eukaryota</taxon>
        <taxon>Sar</taxon>
        <taxon>Alveolata</taxon>
        <taxon>Dinophyceae</taxon>
        <taxon>Noctilucales</taxon>
        <taxon>Noctilucaceae</taxon>
        <taxon>Noctiluca</taxon>
    </lineage>
</organism>
<reference evidence="2" key="1">
    <citation type="submission" date="2021-01" db="EMBL/GenBank/DDBJ databases">
        <authorList>
            <person name="Corre E."/>
            <person name="Pelletier E."/>
            <person name="Niang G."/>
            <person name="Scheremetjew M."/>
            <person name="Finn R."/>
            <person name="Kale V."/>
            <person name="Holt S."/>
            <person name="Cochrane G."/>
            <person name="Meng A."/>
            <person name="Brown T."/>
            <person name="Cohen L."/>
        </authorList>
    </citation>
    <scope>NUCLEOTIDE SEQUENCE</scope>
</reference>
<evidence type="ECO:0000259" key="1">
    <source>
        <dbReference type="Pfam" id="PF13462"/>
    </source>
</evidence>
<protein>
    <recommendedName>
        <fullName evidence="1">Thioredoxin-like fold domain-containing protein</fullName>
    </recommendedName>
</protein>
<dbReference type="PANTHER" id="PTHR33875:SF2">
    <property type="entry name" value="ACR183CP"/>
    <property type="match status" value="1"/>
</dbReference>
<accession>A0A7S1FB44</accession>
<dbReference type="SUPFAM" id="SSF52833">
    <property type="entry name" value="Thioredoxin-like"/>
    <property type="match status" value="1"/>
</dbReference>
<dbReference type="EMBL" id="HBFQ01040378">
    <property type="protein sequence ID" value="CAD8854285.1"/>
    <property type="molecule type" value="Transcribed_RNA"/>
</dbReference>
<gene>
    <name evidence="2" type="ORF">NSCI0253_LOCUS28636</name>
</gene>
<evidence type="ECO:0000313" key="2">
    <source>
        <dbReference type="EMBL" id="CAD8854285.1"/>
    </source>
</evidence>
<feature type="domain" description="Thioredoxin-like fold" evidence="1">
    <location>
        <begin position="9"/>
        <end position="195"/>
    </location>
</feature>
<proteinExistence type="predicted"/>